<dbReference type="AlphaFoldDB" id="A0A6J6ZWB8"/>
<gene>
    <name evidence="2" type="ORF">UFOPK3004_02046</name>
</gene>
<proteinExistence type="predicted"/>
<dbReference type="Gene3D" id="2.40.50.100">
    <property type="match status" value="1"/>
</dbReference>
<keyword evidence="1" id="KW-1133">Transmembrane helix</keyword>
<accession>A0A6J6ZWB8</accession>
<evidence type="ECO:0000256" key="1">
    <source>
        <dbReference type="SAM" id="Phobius"/>
    </source>
</evidence>
<dbReference type="InterPro" id="IPR011053">
    <property type="entry name" value="Single_hybrid_motif"/>
</dbReference>
<sequence length="276" mass="28131">MTNSGPSPVRGRQPSGVMDAILDAVAESSPDELAREPKVFRDRAFARVDIPKHIDKLLPITTPKIWIALVGVALLLLAGGIYAAGTPLVMSVTTVGRVVAPSGVVRVESPVDMSLGKLEVGEGQDVIEGELLGTGTASTGRPADLRSPSGGTVWQILATPGQALAVGDALLTVLPTGSNDNVLVPVEEAAAQGIQVGQKATITSAGLDSPGLVSNVSTTPLSGVRAAEMTALALDPLATYVLVSITADNSVAYGAAVGVEIIESESTVLREIVSVN</sequence>
<keyword evidence="1" id="KW-0472">Membrane</keyword>
<dbReference type="EMBL" id="CAFAAL010000316">
    <property type="protein sequence ID" value="CAB4824771.1"/>
    <property type="molecule type" value="Genomic_DNA"/>
</dbReference>
<protein>
    <submittedName>
        <fullName evidence="2">Unannotated protein</fullName>
    </submittedName>
</protein>
<keyword evidence="1" id="KW-0812">Transmembrane</keyword>
<dbReference type="SUPFAM" id="SSF51230">
    <property type="entry name" value="Single hybrid motif"/>
    <property type="match status" value="1"/>
</dbReference>
<name>A0A6J6ZWB8_9ZZZZ</name>
<organism evidence="2">
    <name type="scientific">freshwater metagenome</name>
    <dbReference type="NCBI Taxonomy" id="449393"/>
    <lineage>
        <taxon>unclassified sequences</taxon>
        <taxon>metagenomes</taxon>
        <taxon>ecological metagenomes</taxon>
    </lineage>
</organism>
<reference evidence="2" key="1">
    <citation type="submission" date="2020-05" db="EMBL/GenBank/DDBJ databases">
        <authorList>
            <person name="Chiriac C."/>
            <person name="Salcher M."/>
            <person name="Ghai R."/>
            <person name="Kavagutti S V."/>
        </authorList>
    </citation>
    <scope>NUCLEOTIDE SEQUENCE</scope>
</reference>
<feature type="transmembrane region" description="Helical" evidence="1">
    <location>
        <begin position="65"/>
        <end position="85"/>
    </location>
</feature>
<evidence type="ECO:0000313" key="2">
    <source>
        <dbReference type="EMBL" id="CAB4824771.1"/>
    </source>
</evidence>